<dbReference type="CDD" id="cd02888">
    <property type="entry name" value="RNR_II_dimer"/>
    <property type="match status" value="1"/>
</dbReference>
<dbReference type="PANTHER" id="PTHR43371">
    <property type="entry name" value="VITAMIN B12-DEPENDENT RIBONUCLEOTIDE REDUCTASE"/>
    <property type="match status" value="1"/>
</dbReference>
<evidence type="ECO:0000256" key="5">
    <source>
        <dbReference type="ARBA" id="ARBA00022741"/>
    </source>
</evidence>
<dbReference type="GO" id="GO:0004748">
    <property type="term" value="F:ribonucleoside-diphosphate reductase activity, thioredoxin disulfide as acceptor"/>
    <property type="evidence" value="ECO:0007669"/>
    <property type="project" value="UniProtKB-EC"/>
</dbReference>
<keyword evidence="8" id="KW-0170">Cobalt</keyword>
<accession>A0A0F9H751</accession>
<comment type="cofactor">
    <cofactor evidence="1">
        <name>adenosylcob(III)alamin</name>
        <dbReference type="ChEBI" id="CHEBI:18408"/>
    </cofactor>
</comment>
<name>A0A0F9H751_9ZZZZ</name>
<dbReference type="InterPro" id="IPR013344">
    <property type="entry name" value="RNR_NrdJ/NrdZ"/>
</dbReference>
<evidence type="ECO:0000259" key="10">
    <source>
        <dbReference type="Pfam" id="PF02867"/>
    </source>
</evidence>
<evidence type="ECO:0000256" key="8">
    <source>
        <dbReference type="ARBA" id="ARBA00023285"/>
    </source>
</evidence>
<gene>
    <name evidence="11" type="ORF">LCGC14_1739740</name>
</gene>
<dbReference type="Pfam" id="PF02867">
    <property type="entry name" value="Ribonuc_red_lgC"/>
    <property type="match status" value="1"/>
</dbReference>
<evidence type="ECO:0000313" key="11">
    <source>
        <dbReference type="EMBL" id="KKM06865.1"/>
    </source>
</evidence>
<protein>
    <recommendedName>
        <fullName evidence="3">ribonucleoside-diphosphate reductase</fullName>
        <ecNumber evidence="3">1.17.4.1</ecNumber>
    </recommendedName>
</protein>
<dbReference type="NCBIfam" id="TIGR02504">
    <property type="entry name" value="NrdJ_Z"/>
    <property type="match status" value="1"/>
</dbReference>
<keyword evidence="5" id="KW-0547">Nucleotide-binding</keyword>
<evidence type="ECO:0000256" key="9">
    <source>
        <dbReference type="ARBA" id="ARBA00047754"/>
    </source>
</evidence>
<reference evidence="11" key="1">
    <citation type="journal article" date="2015" name="Nature">
        <title>Complex archaea that bridge the gap between prokaryotes and eukaryotes.</title>
        <authorList>
            <person name="Spang A."/>
            <person name="Saw J.H."/>
            <person name="Jorgensen S.L."/>
            <person name="Zaremba-Niedzwiedzka K."/>
            <person name="Martijn J."/>
            <person name="Lind A.E."/>
            <person name="van Eijk R."/>
            <person name="Schleper C."/>
            <person name="Guy L."/>
            <person name="Ettema T.J."/>
        </authorList>
    </citation>
    <scope>NUCLEOTIDE SEQUENCE</scope>
</reference>
<evidence type="ECO:0000256" key="4">
    <source>
        <dbReference type="ARBA" id="ARBA00022628"/>
    </source>
</evidence>
<evidence type="ECO:0000256" key="3">
    <source>
        <dbReference type="ARBA" id="ARBA00012274"/>
    </source>
</evidence>
<proteinExistence type="inferred from homology"/>
<comment type="caution">
    <text evidence="11">The sequence shown here is derived from an EMBL/GenBank/DDBJ whole genome shotgun (WGS) entry which is preliminary data.</text>
</comment>
<dbReference type="InterPro" id="IPR000788">
    <property type="entry name" value="RNR_lg_C"/>
</dbReference>
<dbReference type="AlphaFoldDB" id="A0A0F9H751"/>
<dbReference type="EC" id="1.17.4.1" evidence="3"/>
<evidence type="ECO:0000256" key="1">
    <source>
        <dbReference type="ARBA" id="ARBA00001922"/>
    </source>
</evidence>
<keyword evidence="7" id="KW-1015">Disulfide bond</keyword>
<dbReference type="GO" id="GO:0031419">
    <property type="term" value="F:cobalamin binding"/>
    <property type="evidence" value="ECO:0007669"/>
    <property type="project" value="UniProtKB-KW"/>
</dbReference>
<dbReference type="Gene3D" id="3.20.70.20">
    <property type="match status" value="1"/>
</dbReference>
<dbReference type="PRINTS" id="PR01183">
    <property type="entry name" value="RIBORDTASEM1"/>
</dbReference>
<keyword evidence="4" id="KW-0846">Cobalamin</keyword>
<evidence type="ECO:0000256" key="7">
    <source>
        <dbReference type="ARBA" id="ARBA00023157"/>
    </source>
</evidence>
<dbReference type="InterPro" id="IPR050862">
    <property type="entry name" value="RdRp_reductase_class-2"/>
</dbReference>
<sequence length="669" mass="74441">MKPINVDHIQGSVEHLNVDVAHRNMDIFSEEITKDVWREKYRSGEEDHPYGSFERVCNGVYKNDEIRHKHAAFEAMKMGLWMPAGRIQAGAGTRKHVTLMNCFVNGKLDDSMEGISTGLKTNMMSLRMGGGIGTDFTPLRPKYAKLGRLGEGAYSSGPVSFMEIWDAAGKTIMSAGSRRGAMMGTLADHHPSLPEFLKAKTKPGVLTQFNVSILISDAFIDAVRHGEDWDLYFSVIPTDKDPIGEFEDDHKVTQYIYERWDARELWDLIVKTTYEYSEPGVIFIDRINDLNNLGYCEEIRCTNPCGEQPLPPHACCLLGAINLARLVRNPFGSEVNTAKVVKSEYVHVSEPKFDFDTLKAVVHIAVRFLDNVIDVTKYPLPEQKAEELAKRRIGLGISGLADAMAQLGLKYGSEDSIAFTRRVMRTIAVEAYIASALLAKERGSFPLYDAEKFTSSPFAQKLPSEARVAIAKYGIRNGVLLNIAPTGTTSLYYGDISSGLEPVFRHKGSRKVLQLDGSRKEYATKNYGLRLFEEVMGQEATKLPDYMVSVNDLAVNDHVRIQAAAQEWIDASVSKTINCPEDMTFEEFKEVYTLAYDLGCKGCTTYRPSDTRGSVLGDAVVHPAGEVKPGIPRRPVALAGCTYKIEWPTLPSALYLTVNRYKEGGGYPF</sequence>
<dbReference type="PANTHER" id="PTHR43371:SF1">
    <property type="entry name" value="RIBONUCLEOSIDE-DIPHOSPHATE REDUCTASE"/>
    <property type="match status" value="1"/>
</dbReference>
<comment type="similarity">
    <text evidence="2">Belongs to the ribonucleoside diphosphate reductase class-2 family.</text>
</comment>
<feature type="non-terminal residue" evidence="11">
    <location>
        <position position="669"/>
    </location>
</feature>
<organism evidence="11">
    <name type="scientific">marine sediment metagenome</name>
    <dbReference type="NCBI Taxonomy" id="412755"/>
    <lineage>
        <taxon>unclassified sequences</taxon>
        <taxon>metagenomes</taxon>
        <taxon>ecological metagenomes</taxon>
    </lineage>
</organism>
<dbReference type="SUPFAM" id="SSF51998">
    <property type="entry name" value="PFL-like glycyl radical enzymes"/>
    <property type="match status" value="1"/>
</dbReference>
<evidence type="ECO:0000256" key="2">
    <source>
        <dbReference type="ARBA" id="ARBA00007405"/>
    </source>
</evidence>
<evidence type="ECO:0000256" key="6">
    <source>
        <dbReference type="ARBA" id="ARBA00023002"/>
    </source>
</evidence>
<dbReference type="GO" id="GO:0000166">
    <property type="term" value="F:nucleotide binding"/>
    <property type="evidence" value="ECO:0007669"/>
    <property type="project" value="UniProtKB-KW"/>
</dbReference>
<dbReference type="EMBL" id="LAZR01015900">
    <property type="protein sequence ID" value="KKM06865.1"/>
    <property type="molecule type" value="Genomic_DNA"/>
</dbReference>
<feature type="domain" description="Ribonucleotide reductase large subunit C-terminal" evidence="10">
    <location>
        <begin position="101"/>
        <end position="606"/>
    </location>
</feature>
<comment type="catalytic activity">
    <reaction evidence="9">
        <text>a 2'-deoxyribonucleoside 5'-diphosphate + [thioredoxin]-disulfide + H2O = a ribonucleoside 5'-diphosphate + [thioredoxin]-dithiol</text>
        <dbReference type="Rhea" id="RHEA:23252"/>
        <dbReference type="Rhea" id="RHEA-COMP:10698"/>
        <dbReference type="Rhea" id="RHEA-COMP:10700"/>
        <dbReference type="ChEBI" id="CHEBI:15377"/>
        <dbReference type="ChEBI" id="CHEBI:29950"/>
        <dbReference type="ChEBI" id="CHEBI:50058"/>
        <dbReference type="ChEBI" id="CHEBI:57930"/>
        <dbReference type="ChEBI" id="CHEBI:73316"/>
        <dbReference type="EC" id="1.17.4.1"/>
    </reaction>
</comment>
<keyword evidence="6" id="KW-0560">Oxidoreductase</keyword>